<sequence>MFTDILANELLIITFKELLKETSFKYMNSIYTVCKKWKKLIELVLIEEIEFRLKNKLLIEYGFNNCSTQNISYDFLNSTFNIFINGNHFKLYFSNILETESIKKKKMCTRKMYINFKYENSKEYLVEFNLGTLLFYRKKNLYEKYEIKTNIKWNYEDYMCISTREYSKYNYFCILITAEKLILSLKKMCIILDLLDEKLNTKDSHKNHYKYITKKTIPLLELDAFLDFDFNGK</sequence>
<protein>
    <submittedName>
        <fullName evidence="1">Uncharacterized protein</fullName>
    </submittedName>
</protein>
<gene>
    <name evidence="1" type="ORF">C1645_409380</name>
</gene>
<evidence type="ECO:0000313" key="2">
    <source>
        <dbReference type="Proteomes" id="UP000265703"/>
    </source>
</evidence>
<keyword evidence="2" id="KW-1185">Reference proteome</keyword>
<evidence type="ECO:0000313" key="1">
    <source>
        <dbReference type="EMBL" id="RIA96231.1"/>
    </source>
</evidence>
<name>A0A397TMG7_9GLOM</name>
<organism evidence="1 2">
    <name type="scientific">Glomus cerebriforme</name>
    <dbReference type="NCBI Taxonomy" id="658196"/>
    <lineage>
        <taxon>Eukaryota</taxon>
        <taxon>Fungi</taxon>
        <taxon>Fungi incertae sedis</taxon>
        <taxon>Mucoromycota</taxon>
        <taxon>Glomeromycotina</taxon>
        <taxon>Glomeromycetes</taxon>
        <taxon>Glomerales</taxon>
        <taxon>Glomeraceae</taxon>
        <taxon>Glomus</taxon>
    </lineage>
</organism>
<accession>A0A397TMG7</accession>
<proteinExistence type="predicted"/>
<dbReference type="Proteomes" id="UP000265703">
    <property type="component" value="Unassembled WGS sequence"/>
</dbReference>
<comment type="caution">
    <text evidence="1">The sequence shown here is derived from an EMBL/GenBank/DDBJ whole genome shotgun (WGS) entry which is preliminary data.</text>
</comment>
<reference evidence="1 2" key="1">
    <citation type="submission" date="2018-06" db="EMBL/GenBank/DDBJ databases">
        <title>Comparative genomics reveals the genomic features of Rhizophagus irregularis, R. cerebriforme, R. diaphanum and Gigaspora rosea, and their symbiotic lifestyle signature.</title>
        <authorList>
            <person name="Morin E."/>
            <person name="San Clemente H."/>
            <person name="Chen E.C.H."/>
            <person name="De La Providencia I."/>
            <person name="Hainaut M."/>
            <person name="Kuo A."/>
            <person name="Kohler A."/>
            <person name="Murat C."/>
            <person name="Tang N."/>
            <person name="Roy S."/>
            <person name="Loubradou J."/>
            <person name="Henrissat B."/>
            <person name="Grigoriev I.V."/>
            <person name="Corradi N."/>
            <person name="Roux C."/>
            <person name="Martin F.M."/>
        </authorList>
    </citation>
    <scope>NUCLEOTIDE SEQUENCE [LARGE SCALE GENOMIC DNA]</scope>
    <source>
        <strain evidence="1 2">DAOM 227022</strain>
    </source>
</reference>
<dbReference type="AlphaFoldDB" id="A0A397TMG7"/>
<dbReference type="EMBL" id="QKYT01000048">
    <property type="protein sequence ID" value="RIA96231.1"/>
    <property type="molecule type" value="Genomic_DNA"/>
</dbReference>
<dbReference type="OrthoDB" id="2350039at2759"/>